<organism evidence="2 3">
    <name type="scientific">Acaromyces ingoldii</name>
    <dbReference type="NCBI Taxonomy" id="215250"/>
    <lineage>
        <taxon>Eukaryota</taxon>
        <taxon>Fungi</taxon>
        <taxon>Dikarya</taxon>
        <taxon>Basidiomycota</taxon>
        <taxon>Ustilaginomycotina</taxon>
        <taxon>Exobasidiomycetes</taxon>
        <taxon>Exobasidiales</taxon>
        <taxon>Cryptobasidiaceae</taxon>
        <taxon>Acaromyces</taxon>
    </lineage>
</organism>
<evidence type="ECO:0000256" key="1">
    <source>
        <dbReference type="SAM" id="Phobius"/>
    </source>
</evidence>
<reference evidence="2 3" key="1">
    <citation type="journal article" date="2018" name="Mol. Biol. Evol.">
        <title>Broad Genomic Sampling Reveals a Smut Pathogenic Ancestry of the Fungal Clade Ustilaginomycotina.</title>
        <authorList>
            <person name="Kijpornyongpan T."/>
            <person name="Mondo S.J."/>
            <person name="Barry K."/>
            <person name="Sandor L."/>
            <person name="Lee J."/>
            <person name="Lipzen A."/>
            <person name="Pangilinan J."/>
            <person name="LaButti K."/>
            <person name="Hainaut M."/>
            <person name="Henrissat B."/>
            <person name="Grigoriev I.V."/>
            <person name="Spatafora J.W."/>
            <person name="Aime M.C."/>
        </authorList>
    </citation>
    <scope>NUCLEOTIDE SEQUENCE [LARGE SCALE GENOMIC DNA]</scope>
    <source>
        <strain evidence="2 3">MCA 4198</strain>
    </source>
</reference>
<dbReference type="GeneID" id="37043204"/>
<dbReference type="STRING" id="215250.A0A316YSR8"/>
<keyword evidence="3" id="KW-1185">Reference proteome</keyword>
<feature type="transmembrane region" description="Helical" evidence="1">
    <location>
        <begin position="51"/>
        <end position="70"/>
    </location>
</feature>
<feature type="non-terminal residue" evidence="2">
    <location>
        <position position="1"/>
    </location>
</feature>
<dbReference type="InParanoid" id="A0A316YSR8"/>
<keyword evidence="1" id="KW-0812">Transmembrane</keyword>
<proteinExistence type="predicted"/>
<dbReference type="OrthoDB" id="5331396at2759"/>
<dbReference type="RefSeq" id="XP_025379360.1">
    <property type="nucleotide sequence ID" value="XM_025521288.1"/>
</dbReference>
<dbReference type="Proteomes" id="UP000245768">
    <property type="component" value="Unassembled WGS sequence"/>
</dbReference>
<dbReference type="AlphaFoldDB" id="A0A316YSR8"/>
<keyword evidence="1" id="KW-0472">Membrane</keyword>
<protein>
    <submittedName>
        <fullName evidence="2">Uncharacterized protein</fullName>
    </submittedName>
</protein>
<dbReference type="EMBL" id="KZ819635">
    <property type="protein sequence ID" value="PWN92162.1"/>
    <property type="molecule type" value="Genomic_DNA"/>
</dbReference>
<keyword evidence="1" id="KW-1133">Transmembrane helix</keyword>
<evidence type="ECO:0000313" key="3">
    <source>
        <dbReference type="Proteomes" id="UP000245768"/>
    </source>
</evidence>
<name>A0A316YSR8_9BASI</name>
<sequence length="171" mass="18446">MLLQRSASSTARVAARNGQGIWVRPATSAAGGHVVGIPTASRRPIGGMRGALTGFAIGLGSVSLYGYYYLLQEYHSASLEMRASVRELEDSTHKISAAMARMSSLEKQVGALASSSSTKEDVRSRTGDLVRVYDALHQDVLEVRRKLWDVEQDVNKALGTPTSRQANGRIV</sequence>
<evidence type="ECO:0000313" key="2">
    <source>
        <dbReference type="EMBL" id="PWN92162.1"/>
    </source>
</evidence>
<dbReference type="PANTHER" id="PTHR37849">
    <property type="entry name" value="YALI0E11605P"/>
    <property type="match status" value="1"/>
</dbReference>
<accession>A0A316YSR8</accession>
<dbReference type="PANTHER" id="PTHR37849:SF1">
    <property type="entry name" value="YALI0E11605P"/>
    <property type="match status" value="1"/>
</dbReference>
<gene>
    <name evidence="2" type="ORF">FA10DRAFT_265963</name>
</gene>